<organism evidence="1 2">
    <name type="scientific">Meloidogyne incognita</name>
    <name type="common">Southern root-knot nematode worm</name>
    <name type="synonym">Oxyuris incognita</name>
    <dbReference type="NCBI Taxonomy" id="6306"/>
    <lineage>
        <taxon>Eukaryota</taxon>
        <taxon>Metazoa</taxon>
        <taxon>Ecdysozoa</taxon>
        <taxon>Nematoda</taxon>
        <taxon>Chromadorea</taxon>
        <taxon>Rhabditida</taxon>
        <taxon>Tylenchina</taxon>
        <taxon>Tylenchomorpha</taxon>
        <taxon>Tylenchoidea</taxon>
        <taxon>Meloidogynidae</taxon>
        <taxon>Meloidogyninae</taxon>
        <taxon>Meloidogyne</taxon>
        <taxon>Meloidogyne incognita group</taxon>
    </lineage>
</organism>
<proteinExistence type="predicted"/>
<reference evidence="2" key="1">
    <citation type="submission" date="2022-11" db="UniProtKB">
        <authorList>
            <consortium name="WormBaseParasite"/>
        </authorList>
    </citation>
    <scope>IDENTIFICATION</scope>
</reference>
<dbReference type="WBParaSite" id="Minc3s01935g27296">
    <property type="protein sequence ID" value="Minc3s01935g27296"/>
    <property type="gene ID" value="Minc3s01935g27296"/>
</dbReference>
<sequence>MYVHTYNQKLIFIRILINLFHDANEFTEKIGQTIVRFIFNNEHAIIGTYAFKAKDVVKDGNTETDLDKEPYKFEAVNEFSLELSQKNNFFTRLIIAGNEIHNTNNCRNTF</sequence>
<evidence type="ECO:0000313" key="2">
    <source>
        <dbReference type="WBParaSite" id="Minc3s01935g27296"/>
    </source>
</evidence>
<dbReference type="AlphaFoldDB" id="A0A914MI72"/>
<name>A0A914MI72_MELIC</name>
<evidence type="ECO:0000313" key="1">
    <source>
        <dbReference type="Proteomes" id="UP000887563"/>
    </source>
</evidence>
<dbReference type="Proteomes" id="UP000887563">
    <property type="component" value="Unplaced"/>
</dbReference>
<protein>
    <submittedName>
        <fullName evidence="2">Uncharacterized protein</fullName>
    </submittedName>
</protein>
<keyword evidence="1" id="KW-1185">Reference proteome</keyword>
<accession>A0A914MI72</accession>